<dbReference type="GO" id="GO:0016567">
    <property type="term" value="P:protein ubiquitination"/>
    <property type="evidence" value="ECO:0007669"/>
    <property type="project" value="InterPro"/>
</dbReference>
<name>A0A8S0W043_CYCAE</name>
<dbReference type="Gene3D" id="3.10.110.10">
    <property type="entry name" value="Ubiquitin Conjugating Enzyme"/>
    <property type="match status" value="1"/>
</dbReference>
<dbReference type="Gene3D" id="1.20.120.1750">
    <property type="match status" value="1"/>
</dbReference>
<dbReference type="EC" id="2.3.2.31" evidence="3"/>
<evidence type="ECO:0000256" key="5">
    <source>
        <dbReference type="ARBA" id="ARBA00022723"/>
    </source>
</evidence>
<accession>A0A8S0W043</accession>
<keyword evidence="8" id="KW-0833">Ubl conjugation pathway</keyword>
<comment type="catalytic activity">
    <reaction evidence="1">
        <text>[E2 ubiquitin-conjugating enzyme]-S-ubiquitinyl-L-cysteine + [acceptor protein]-L-lysine = [E2 ubiquitin-conjugating enzyme]-L-cysteine + [acceptor protein]-N(6)-ubiquitinyl-L-lysine.</text>
        <dbReference type="EC" id="2.3.2.31"/>
    </reaction>
</comment>
<dbReference type="Pfam" id="PF01485">
    <property type="entry name" value="IBR"/>
    <property type="match status" value="1"/>
</dbReference>
<gene>
    <name evidence="15" type="ORF">AAE3_LOCUS7199</name>
</gene>
<dbReference type="OrthoDB" id="1431934at2759"/>
<dbReference type="CDD" id="cd20354">
    <property type="entry name" value="Rcat_RBR_RNF14"/>
    <property type="match status" value="1"/>
</dbReference>
<dbReference type="InterPro" id="IPR017907">
    <property type="entry name" value="Znf_RING_CS"/>
</dbReference>
<feature type="domain" description="RING-type" evidence="12">
    <location>
        <begin position="199"/>
        <end position="232"/>
    </location>
</feature>
<evidence type="ECO:0000259" key="13">
    <source>
        <dbReference type="PROSITE" id="PS50908"/>
    </source>
</evidence>
<dbReference type="PROSITE" id="PS00518">
    <property type="entry name" value="ZF_RING_1"/>
    <property type="match status" value="1"/>
</dbReference>
<keyword evidence="9" id="KW-0862">Zinc</keyword>
<dbReference type="EMBL" id="CACVBS010000046">
    <property type="protein sequence ID" value="CAA7264695.1"/>
    <property type="molecule type" value="Genomic_DNA"/>
</dbReference>
<dbReference type="InterPro" id="IPR016135">
    <property type="entry name" value="UBQ-conjugating_enzyme/RWD"/>
</dbReference>
<evidence type="ECO:0000256" key="10">
    <source>
        <dbReference type="ARBA" id="ARBA00044508"/>
    </source>
</evidence>
<dbReference type="CDD" id="cd20341">
    <property type="entry name" value="BRcat_RBR_RNF14"/>
    <property type="match status" value="1"/>
</dbReference>
<evidence type="ECO:0000256" key="1">
    <source>
        <dbReference type="ARBA" id="ARBA00001798"/>
    </source>
</evidence>
<dbReference type="InterPro" id="IPR006575">
    <property type="entry name" value="RWD_dom"/>
</dbReference>
<evidence type="ECO:0000256" key="8">
    <source>
        <dbReference type="ARBA" id="ARBA00022786"/>
    </source>
</evidence>
<feature type="domain" description="RING-type" evidence="14">
    <location>
        <begin position="195"/>
        <end position="450"/>
    </location>
</feature>
<dbReference type="CDD" id="cd23134">
    <property type="entry name" value="RING-HC_ITT1-like"/>
    <property type="match status" value="1"/>
</dbReference>
<dbReference type="PROSITE" id="PS50089">
    <property type="entry name" value="ZF_RING_2"/>
    <property type="match status" value="1"/>
</dbReference>
<dbReference type="PROSITE" id="PS50908">
    <property type="entry name" value="RWD"/>
    <property type="match status" value="1"/>
</dbReference>
<evidence type="ECO:0000313" key="15">
    <source>
        <dbReference type="EMBL" id="CAA7264695.1"/>
    </source>
</evidence>
<dbReference type="InterPro" id="IPR047548">
    <property type="entry name" value="Rcat_RBR_RNF14"/>
</dbReference>
<dbReference type="PROSITE" id="PS51873">
    <property type="entry name" value="TRIAD"/>
    <property type="match status" value="1"/>
</dbReference>
<keyword evidence="6" id="KW-0677">Repeat</keyword>
<dbReference type="Gene3D" id="3.30.40.10">
    <property type="entry name" value="Zinc/RING finger domain, C3HC4 (zinc finger)"/>
    <property type="match status" value="1"/>
</dbReference>
<evidence type="ECO:0000256" key="9">
    <source>
        <dbReference type="ARBA" id="ARBA00022833"/>
    </source>
</evidence>
<evidence type="ECO:0000259" key="12">
    <source>
        <dbReference type="PROSITE" id="PS50089"/>
    </source>
</evidence>
<dbReference type="SUPFAM" id="SSF57850">
    <property type="entry name" value="RING/U-box"/>
    <property type="match status" value="3"/>
</dbReference>
<organism evidence="15 16">
    <name type="scientific">Cyclocybe aegerita</name>
    <name type="common">Black poplar mushroom</name>
    <name type="synonym">Agrocybe aegerita</name>
    <dbReference type="NCBI Taxonomy" id="1973307"/>
    <lineage>
        <taxon>Eukaryota</taxon>
        <taxon>Fungi</taxon>
        <taxon>Dikarya</taxon>
        <taxon>Basidiomycota</taxon>
        <taxon>Agaricomycotina</taxon>
        <taxon>Agaricomycetes</taxon>
        <taxon>Agaricomycetidae</taxon>
        <taxon>Agaricales</taxon>
        <taxon>Agaricineae</taxon>
        <taxon>Bolbitiaceae</taxon>
        <taxon>Cyclocybe</taxon>
    </lineage>
</organism>
<dbReference type="Pfam" id="PF05773">
    <property type="entry name" value="RWD"/>
    <property type="match status" value="1"/>
</dbReference>
<keyword evidence="5" id="KW-0479">Metal-binding</keyword>
<dbReference type="SUPFAM" id="SSF54495">
    <property type="entry name" value="UBC-like"/>
    <property type="match status" value="1"/>
</dbReference>
<dbReference type="InterPro" id="IPR031127">
    <property type="entry name" value="E3_UB_ligase_RBR"/>
</dbReference>
<dbReference type="GO" id="GO:0008270">
    <property type="term" value="F:zinc ion binding"/>
    <property type="evidence" value="ECO:0007669"/>
    <property type="project" value="UniProtKB-KW"/>
</dbReference>
<dbReference type="SMART" id="SM00591">
    <property type="entry name" value="RWD"/>
    <property type="match status" value="1"/>
</dbReference>
<evidence type="ECO:0000256" key="4">
    <source>
        <dbReference type="ARBA" id="ARBA00022679"/>
    </source>
</evidence>
<dbReference type="InterPro" id="IPR044066">
    <property type="entry name" value="TRIAD_supradom"/>
</dbReference>
<dbReference type="AlphaFoldDB" id="A0A8S0W043"/>
<sequence length="466" mass="53312">MAPVYDSHIDIEGCRSMQKEEFEVLESIYPEYISSQTQEAIIRLEVPVEFGSSTSVIISEPPSPQRSAHELSTKKPTVQTVSLAVLPPLLLHIALPPSYPLFDPPRINSIRATHVWLPNATLLLHEALVEMWQAGEPVLYNWIEYIRTGEFLAKLNLRSSSHDDLVLLSHPAPRVLTPLLIAYDESSQSNRFSQNSFPCSICLTCLKGSKCLQLACKHIFCRSCLEDFWNMCIEEGDISRVGCADQECVKKGSEANEEDVARIVSQANLERWRWLKEKRSYERDPTIVHCPVAVCQAPVPKPSDVESESGWNRLRECPRCNFTFCAFCRRTWHGPLDKCPIAQYEDLALEYINAKEGSASRSTLEWRFGRANILRLVATYREEKANLEWFKSSTTMCPGCRCFIEKTMGCNHMTCWKCSQHFCYRCGDRLNPDHPYTHFSNAQTPCYNQLFDVIDVDPEDWEPIVE</sequence>
<dbReference type="InterPro" id="IPR002867">
    <property type="entry name" value="IBR_dom"/>
</dbReference>
<comment type="similarity">
    <text evidence="10">Belongs to the RBR family. RNF14 subfamily.</text>
</comment>
<dbReference type="SMART" id="SM00647">
    <property type="entry name" value="IBR"/>
    <property type="match status" value="2"/>
</dbReference>
<evidence type="ECO:0000256" key="11">
    <source>
        <dbReference type="PROSITE-ProRule" id="PRU00175"/>
    </source>
</evidence>
<dbReference type="Proteomes" id="UP000467700">
    <property type="component" value="Unassembled WGS sequence"/>
</dbReference>
<reference evidence="15 16" key="1">
    <citation type="submission" date="2020-01" db="EMBL/GenBank/DDBJ databases">
        <authorList>
            <person name="Gupta K D."/>
        </authorList>
    </citation>
    <scope>NUCLEOTIDE SEQUENCE [LARGE SCALE GENOMIC DNA]</scope>
</reference>
<keyword evidence="7 11" id="KW-0863">Zinc-finger</keyword>
<keyword evidence="4" id="KW-0808">Transferase</keyword>
<evidence type="ECO:0000256" key="2">
    <source>
        <dbReference type="ARBA" id="ARBA00004906"/>
    </source>
</evidence>
<protein>
    <recommendedName>
        <fullName evidence="3">RBR-type E3 ubiquitin transferase</fullName>
        <ecNumber evidence="3">2.3.2.31</ecNumber>
    </recommendedName>
</protein>
<dbReference type="InterPro" id="IPR001841">
    <property type="entry name" value="Znf_RING"/>
</dbReference>
<dbReference type="PANTHER" id="PTHR11685">
    <property type="entry name" value="RBR FAMILY RING FINGER AND IBR DOMAIN-CONTAINING"/>
    <property type="match status" value="1"/>
</dbReference>
<dbReference type="GO" id="GO:0061630">
    <property type="term" value="F:ubiquitin protein ligase activity"/>
    <property type="evidence" value="ECO:0007669"/>
    <property type="project" value="UniProtKB-EC"/>
</dbReference>
<keyword evidence="16" id="KW-1185">Reference proteome</keyword>
<feature type="domain" description="RWD" evidence="13">
    <location>
        <begin position="20"/>
        <end position="153"/>
    </location>
</feature>
<evidence type="ECO:0000256" key="6">
    <source>
        <dbReference type="ARBA" id="ARBA00022737"/>
    </source>
</evidence>
<dbReference type="CDD" id="cd23820">
    <property type="entry name" value="RWD_RNF14"/>
    <property type="match status" value="1"/>
</dbReference>
<evidence type="ECO:0000256" key="3">
    <source>
        <dbReference type="ARBA" id="ARBA00012251"/>
    </source>
</evidence>
<evidence type="ECO:0000313" key="16">
    <source>
        <dbReference type="Proteomes" id="UP000467700"/>
    </source>
</evidence>
<comment type="caution">
    <text evidence="15">The sequence shown here is derived from an EMBL/GenBank/DDBJ whole genome shotgun (WGS) entry which is preliminary data.</text>
</comment>
<dbReference type="Pfam" id="PF22191">
    <property type="entry name" value="IBR_1"/>
    <property type="match status" value="1"/>
</dbReference>
<evidence type="ECO:0000256" key="7">
    <source>
        <dbReference type="ARBA" id="ARBA00022771"/>
    </source>
</evidence>
<dbReference type="InterPro" id="IPR013083">
    <property type="entry name" value="Znf_RING/FYVE/PHD"/>
</dbReference>
<evidence type="ECO:0000259" key="14">
    <source>
        <dbReference type="PROSITE" id="PS51873"/>
    </source>
</evidence>
<comment type="pathway">
    <text evidence="2">Protein modification; protein ubiquitination.</text>
</comment>
<proteinExistence type="inferred from homology"/>